<dbReference type="InterPro" id="IPR011009">
    <property type="entry name" value="Kinase-like_dom_sf"/>
</dbReference>
<keyword evidence="2" id="KW-0808">Transferase</keyword>
<dbReference type="AlphaFoldDB" id="D7LTH3"/>
<feature type="non-terminal residue" evidence="8">
    <location>
        <position position="1"/>
    </location>
</feature>
<evidence type="ECO:0000313" key="9">
    <source>
        <dbReference type="Proteomes" id="UP000008694"/>
    </source>
</evidence>
<dbReference type="Gramene" id="Al_scaffold_0005_1923">
    <property type="protein sequence ID" value="Al_scaffold_0005_1923"/>
    <property type="gene ID" value="Al_scaffold_0005_1923"/>
</dbReference>
<evidence type="ECO:0000313" key="8">
    <source>
        <dbReference type="EMBL" id="EFH52300.1"/>
    </source>
</evidence>
<dbReference type="GO" id="GO:0005886">
    <property type="term" value="C:plasma membrane"/>
    <property type="evidence" value="ECO:0007669"/>
    <property type="project" value="TreeGrafter"/>
</dbReference>
<accession>D7LTH3</accession>
<evidence type="ECO:0000256" key="6">
    <source>
        <dbReference type="PROSITE-ProRule" id="PRU10141"/>
    </source>
</evidence>
<protein>
    <submittedName>
        <fullName evidence="8">Predicted protein</fullName>
    </submittedName>
</protein>
<gene>
    <name evidence="8" type="ORF">ARALYDRAFT_665888</name>
</gene>
<keyword evidence="4" id="KW-0418">Kinase</keyword>
<evidence type="ECO:0000256" key="1">
    <source>
        <dbReference type="ARBA" id="ARBA00022527"/>
    </source>
</evidence>
<proteinExistence type="predicted"/>
<keyword evidence="3 6" id="KW-0547">Nucleotide-binding</keyword>
<evidence type="ECO:0000259" key="7">
    <source>
        <dbReference type="PROSITE" id="PS50011"/>
    </source>
</evidence>
<dbReference type="Gene3D" id="3.30.200.20">
    <property type="entry name" value="Phosphorylase Kinase, domain 1"/>
    <property type="match status" value="1"/>
</dbReference>
<dbReference type="PANTHER" id="PTHR27002">
    <property type="entry name" value="RECEPTOR-LIKE SERINE/THREONINE-PROTEIN KINASE SD1-8"/>
    <property type="match status" value="1"/>
</dbReference>
<dbReference type="PANTHER" id="PTHR27002:SF975">
    <property type="entry name" value="PROTEIN KINASE DOMAIN-CONTAINING PROTEIN"/>
    <property type="match status" value="1"/>
</dbReference>
<reference evidence="9" key="1">
    <citation type="journal article" date="2011" name="Nat. Genet.">
        <title>The Arabidopsis lyrata genome sequence and the basis of rapid genome size change.</title>
        <authorList>
            <person name="Hu T.T."/>
            <person name="Pattyn P."/>
            <person name="Bakker E.G."/>
            <person name="Cao J."/>
            <person name="Cheng J.-F."/>
            <person name="Clark R.M."/>
            <person name="Fahlgren N."/>
            <person name="Fawcett J.A."/>
            <person name="Grimwood J."/>
            <person name="Gundlach H."/>
            <person name="Haberer G."/>
            <person name="Hollister J.D."/>
            <person name="Ossowski S."/>
            <person name="Ottilar R.P."/>
            <person name="Salamov A.A."/>
            <person name="Schneeberger K."/>
            <person name="Spannagl M."/>
            <person name="Wang X."/>
            <person name="Yang L."/>
            <person name="Nasrallah M.E."/>
            <person name="Bergelson J."/>
            <person name="Carrington J.C."/>
            <person name="Gaut B.S."/>
            <person name="Schmutz J."/>
            <person name="Mayer K.F.X."/>
            <person name="Van de Peer Y."/>
            <person name="Grigoriev I.V."/>
            <person name="Nordborg M."/>
            <person name="Weigel D."/>
            <person name="Guo Y.-L."/>
        </authorList>
    </citation>
    <scope>NUCLEOTIDE SEQUENCE [LARGE SCALE GENOMIC DNA]</scope>
    <source>
        <strain evidence="9">cv. MN47</strain>
    </source>
</reference>
<keyword evidence="9" id="KW-1185">Reference proteome</keyword>
<dbReference type="PROSITE" id="PS00107">
    <property type="entry name" value="PROTEIN_KINASE_ATP"/>
    <property type="match status" value="1"/>
</dbReference>
<keyword evidence="5 6" id="KW-0067">ATP-binding</keyword>
<feature type="domain" description="Protein kinase" evidence="7">
    <location>
        <begin position="39"/>
        <end position="78"/>
    </location>
</feature>
<sequence length="78" mass="8356">KKKLRVEIFGGGIIGGEDDDEDQMVDLRLSEIVVATNDFSDENKLGEGGFGSVYKGKVAANGMDVAIKRLSPNSRQGL</sequence>
<dbReference type="InterPro" id="IPR000719">
    <property type="entry name" value="Prot_kinase_dom"/>
</dbReference>
<dbReference type="SUPFAM" id="SSF56112">
    <property type="entry name" value="Protein kinase-like (PK-like)"/>
    <property type="match status" value="1"/>
</dbReference>
<dbReference type="EMBL" id="GL348717">
    <property type="protein sequence ID" value="EFH52300.1"/>
    <property type="molecule type" value="Genomic_DNA"/>
</dbReference>
<name>D7LTH3_ARALL</name>
<evidence type="ECO:0000256" key="3">
    <source>
        <dbReference type="ARBA" id="ARBA00022741"/>
    </source>
</evidence>
<evidence type="ECO:0000256" key="5">
    <source>
        <dbReference type="ARBA" id="ARBA00022840"/>
    </source>
</evidence>
<evidence type="ECO:0000256" key="4">
    <source>
        <dbReference type="ARBA" id="ARBA00022777"/>
    </source>
</evidence>
<dbReference type="PROSITE" id="PS50011">
    <property type="entry name" value="PROTEIN_KINASE_DOM"/>
    <property type="match status" value="1"/>
</dbReference>
<feature type="binding site" evidence="6">
    <location>
        <position position="68"/>
    </location>
    <ligand>
        <name>ATP</name>
        <dbReference type="ChEBI" id="CHEBI:30616"/>
    </ligand>
</feature>
<dbReference type="HOGENOM" id="CLU_2629077_0_0_1"/>
<dbReference type="GO" id="GO:0004674">
    <property type="term" value="F:protein serine/threonine kinase activity"/>
    <property type="evidence" value="ECO:0007669"/>
    <property type="project" value="UniProtKB-KW"/>
</dbReference>
<keyword evidence="1" id="KW-0723">Serine/threonine-protein kinase</keyword>
<organism evidence="9">
    <name type="scientific">Arabidopsis lyrata subsp. lyrata</name>
    <name type="common">Lyre-leaved rock-cress</name>
    <dbReference type="NCBI Taxonomy" id="81972"/>
    <lineage>
        <taxon>Eukaryota</taxon>
        <taxon>Viridiplantae</taxon>
        <taxon>Streptophyta</taxon>
        <taxon>Embryophyta</taxon>
        <taxon>Tracheophyta</taxon>
        <taxon>Spermatophyta</taxon>
        <taxon>Magnoliopsida</taxon>
        <taxon>eudicotyledons</taxon>
        <taxon>Gunneridae</taxon>
        <taxon>Pentapetalae</taxon>
        <taxon>rosids</taxon>
        <taxon>malvids</taxon>
        <taxon>Brassicales</taxon>
        <taxon>Brassicaceae</taxon>
        <taxon>Camelineae</taxon>
        <taxon>Arabidopsis</taxon>
    </lineage>
</organism>
<dbReference type="GO" id="GO:0005524">
    <property type="term" value="F:ATP binding"/>
    <property type="evidence" value="ECO:0007669"/>
    <property type="project" value="UniProtKB-UniRule"/>
</dbReference>
<dbReference type="Proteomes" id="UP000008694">
    <property type="component" value="Unassembled WGS sequence"/>
</dbReference>
<evidence type="ECO:0000256" key="2">
    <source>
        <dbReference type="ARBA" id="ARBA00022679"/>
    </source>
</evidence>
<dbReference type="InterPro" id="IPR017441">
    <property type="entry name" value="Protein_kinase_ATP_BS"/>
</dbReference>